<dbReference type="SFLD" id="SFLDF00111">
    <property type="entry name" value="L-fuconate_dehydratase"/>
    <property type="match status" value="1"/>
</dbReference>
<dbReference type="EMBL" id="SZQA01000025">
    <property type="protein sequence ID" value="TKK85807.1"/>
    <property type="molecule type" value="Genomic_DNA"/>
</dbReference>
<dbReference type="PANTHER" id="PTHR13794">
    <property type="entry name" value="ENOLASE SUPERFAMILY, MANDELATE RACEMASE"/>
    <property type="match status" value="1"/>
</dbReference>
<dbReference type="Pfam" id="PF13378">
    <property type="entry name" value="MR_MLE_C"/>
    <property type="match status" value="1"/>
</dbReference>
<dbReference type="InterPro" id="IPR034610">
    <property type="entry name" value="L-fuconate_dehydratase"/>
</dbReference>
<protein>
    <recommendedName>
        <fullName evidence="3">L-fuconate dehydratase</fullName>
        <ecNumber evidence="3">4.2.1.68</ecNumber>
    </recommendedName>
</protein>
<comment type="catalytic activity">
    <reaction evidence="1">
        <text>L-fuconate = 2-dehydro-3-deoxy-L-fuconate + H2O</text>
        <dbReference type="Rhea" id="RHEA:22772"/>
        <dbReference type="ChEBI" id="CHEBI:15377"/>
        <dbReference type="ChEBI" id="CHEBI:21291"/>
        <dbReference type="ChEBI" id="CHEBI:37448"/>
        <dbReference type="EC" id="4.2.1.68"/>
    </reaction>
</comment>
<dbReference type="GO" id="GO:0016052">
    <property type="term" value="P:carbohydrate catabolic process"/>
    <property type="evidence" value="ECO:0007669"/>
    <property type="project" value="InterPro"/>
</dbReference>
<dbReference type="GO" id="GO:0009063">
    <property type="term" value="P:amino acid catabolic process"/>
    <property type="evidence" value="ECO:0007669"/>
    <property type="project" value="InterPro"/>
</dbReference>
<dbReference type="Gene3D" id="3.30.390.10">
    <property type="entry name" value="Enolase-like, N-terminal domain"/>
    <property type="match status" value="1"/>
</dbReference>
<dbReference type="InterPro" id="IPR013341">
    <property type="entry name" value="Mandelate_racemase_N_dom"/>
</dbReference>
<keyword evidence="10" id="KW-1185">Reference proteome</keyword>
<dbReference type="SMART" id="SM00922">
    <property type="entry name" value="MR_MLE"/>
    <property type="match status" value="1"/>
</dbReference>
<dbReference type="EC" id="4.2.1.68" evidence="3"/>
<organism evidence="9 10">
    <name type="scientific">Herbidospora galbida</name>
    <dbReference type="NCBI Taxonomy" id="2575442"/>
    <lineage>
        <taxon>Bacteria</taxon>
        <taxon>Bacillati</taxon>
        <taxon>Actinomycetota</taxon>
        <taxon>Actinomycetes</taxon>
        <taxon>Streptosporangiales</taxon>
        <taxon>Streptosporangiaceae</taxon>
        <taxon>Herbidospora</taxon>
    </lineage>
</organism>
<dbReference type="SFLD" id="SFLDS00001">
    <property type="entry name" value="Enolase"/>
    <property type="match status" value="1"/>
</dbReference>
<keyword evidence="4" id="KW-0479">Metal-binding</keyword>
<evidence type="ECO:0000256" key="2">
    <source>
        <dbReference type="ARBA" id="ARBA00001946"/>
    </source>
</evidence>
<name>A0A4U3MDC8_9ACTN</name>
<evidence type="ECO:0000256" key="4">
    <source>
        <dbReference type="ARBA" id="ARBA00022723"/>
    </source>
</evidence>
<proteinExistence type="predicted"/>
<dbReference type="GO" id="GO:0000287">
    <property type="term" value="F:magnesium ion binding"/>
    <property type="evidence" value="ECO:0007669"/>
    <property type="project" value="TreeGrafter"/>
</dbReference>
<dbReference type="PROSITE" id="PS00909">
    <property type="entry name" value="MR_MLE_2"/>
    <property type="match status" value="1"/>
</dbReference>
<feature type="region of interest" description="Disordered" evidence="7">
    <location>
        <begin position="439"/>
        <end position="458"/>
    </location>
</feature>
<dbReference type="OrthoDB" id="9796450at2"/>
<dbReference type="CDD" id="cd03324">
    <property type="entry name" value="rTSbeta_L-fuconate_dehydratase"/>
    <property type="match status" value="1"/>
</dbReference>
<evidence type="ECO:0000256" key="5">
    <source>
        <dbReference type="ARBA" id="ARBA00022842"/>
    </source>
</evidence>
<sequence length="458" mass="50021">MSGARMRVISLETHDIRFPTSAELDGSDAMNPDPDYSAAYVVLRTDEDEKGHGFAFTIGRGNDVQTAAIRALEGHIVDRDCSDLGAVYQDLIGDSQLRWLGPEKGVMHMAISAVMNALWDLRARREGKPLWLLLAEMSPEEIVSLVDFRYITDALTPAEALEILRAAEPGRAGRIAALREHGYPAYTTSPGWLGYDDDKLRRLCKEALDEGFSQIKLKVGADLDDDIRRMRIAREVCGDGYPIAIDANQRWDVSDAIRWVQALAEFGPWWVEEPTSPDDVLGHAAIARAVAPVPVATGEHVQNRIVFKQLLQSEAISYLQLDAARVGGVNENIAILLLAAKFGVPVCPHAGGVGLCELVQHLAMFDFVSVSGSKEGRVIEYIDHLHEHFVDPVVIRDGGYVAPEAAGFSSAMRPASLAAFTYPWGQYWTSAVAQSSPAAEARRTSAVTHPPVLKGRSA</sequence>
<evidence type="ECO:0000256" key="1">
    <source>
        <dbReference type="ARBA" id="ARBA00001737"/>
    </source>
</evidence>
<dbReference type="FunFam" id="3.20.20.120:FF:000007">
    <property type="entry name" value="Mitochondrial enolase superfamily member 1"/>
    <property type="match status" value="1"/>
</dbReference>
<reference evidence="9 10" key="1">
    <citation type="submission" date="2019-04" db="EMBL/GenBank/DDBJ databases">
        <title>Herbidospora sp. NEAU-GS14.nov., a novel actinomycete isolated from soil.</title>
        <authorList>
            <person name="Han L."/>
        </authorList>
    </citation>
    <scope>NUCLEOTIDE SEQUENCE [LARGE SCALE GENOMIC DNA]</scope>
    <source>
        <strain evidence="9 10">NEAU-GS14</strain>
    </source>
</reference>
<comment type="cofactor">
    <cofactor evidence="2">
        <name>Mg(2+)</name>
        <dbReference type="ChEBI" id="CHEBI:18420"/>
    </cofactor>
</comment>
<dbReference type="InterPro" id="IPR013342">
    <property type="entry name" value="Mandelate_racemase_C"/>
</dbReference>
<evidence type="ECO:0000259" key="8">
    <source>
        <dbReference type="SMART" id="SM00922"/>
    </source>
</evidence>
<evidence type="ECO:0000256" key="3">
    <source>
        <dbReference type="ARBA" id="ARBA00013142"/>
    </source>
</evidence>
<dbReference type="SFLD" id="SFLDG00179">
    <property type="entry name" value="mandelate_racemase"/>
    <property type="match status" value="1"/>
</dbReference>
<dbReference type="AlphaFoldDB" id="A0A4U3MDC8"/>
<accession>A0A4U3MDC8</accession>
<comment type="caution">
    <text evidence="9">The sequence shown here is derived from an EMBL/GenBank/DDBJ whole genome shotgun (WGS) entry which is preliminary data.</text>
</comment>
<evidence type="ECO:0000256" key="7">
    <source>
        <dbReference type="SAM" id="MobiDB-lite"/>
    </source>
</evidence>
<dbReference type="Pfam" id="PF02746">
    <property type="entry name" value="MR_MLE_N"/>
    <property type="match status" value="1"/>
</dbReference>
<evidence type="ECO:0000313" key="10">
    <source>
        <dbReference type="Proteomes" id="UP000308705"/>
    </source>
</evidence>
<dbReference type="InterPro" id="IPR029065">
    <property type="entry name" value="Enolase_C-like"/>
</dbReference>
<dbReference type="InterPro" id="IPR018110">
    <property type="entry name" value="Mandel_Rmase/mucon_lact_enz_CS"/>
</dbReference>
<dbReference type="PANTHER" id="PTHR13794:SF58">
    <property type="entry name" value="MITOCHONDRIAL ENOLASE SUPERFAMILY MEMBER 1"/>
    <property type="match status" value="1"/>
</dbReference>
<keyword evidence="6" id="KW-0456">Lyase</keyword>
<dbReference type="InterPro" id="IPR036849">
    <property type="entry name" value="Enolase-like_C_sf"/>
</dbReference>
<evidence type="ECO:0000256" key="6">
    <source>
        <dbReference type="ARBA" id="ARBA00023239"/>
    </source>
</evidence>
<dbReference type="Gene3D" id="3.20.20.120">
    <property type="entry name" value="Enolase-like C-terminal domain"/>
    <property type="match status" value="1"/>
</dbReference>
<dbReference type="GO" id="GO:0050023">
    <property type="term" value="F:L-fuconate dehydratase activity"/>
    <property type="evidence" value="ECO:0007669"/>
    <property type="project" value="UniProtKB-EC"/>
</dbReference>
<dbReference type="SUPFAM" id="SSF51604">
    <property type="entry name" value="Enolase C-terminal domain-like"/>
    <property type="match status" value="1"/>
</dbReference>
<dbReference type="Proteomes" id="UP000308705">
    <property type="component" value="Unassembled WGS sequence"/>
</dbReference>
<keyword evidence="5" id="KW-0460">Magnesium</keyword>
<evidence type="ECO:0000313" key="9">
    <source>
        <dbReference type="EMBL" id="TKK85807.1"/>
    </source>
</evidence>
<dbReference type="InterPro" id="IPR046945">
    <property type="entry name" value="RHMD-like"/>
</dbReference>
<gene>
    <name evidence="9" type="ORF">FDA94_24580</name>
</gene>
<dbReference type="SUPFAM" id="SSF54826">
    <property type="entry name" value="Enolase N-terminal domain-like"/>
    <property type="match status" value="1"/>
</dbReference>
<dbReference type="InterPro" id="IPR029017">
    <property type="entry name" value="Enolase-like_N"/>
</dbReference>
<feature type="domain" description="Mandelate racemase/muconate lactonizing enzyme C-terminal" evidence="8">
    <location>
        <begin position="197"/>
        <end position="293"/>
    </location>
</feature>